<comment type="similarity">
    <text evidence="1">Belongs to the opioid growth factor receptor family.</text>
</comment>
<dbReference type="AlphaFoldDB" id="A0A7E6EX21"/>
<evidence type="ECO:0000313" key="4">
    <source>
        <dbReference type="RefSeq" id="XP_036359307.1"/>
    </source>
</evidence>
<evidence type="ECO:0000313" key="3">
    <source>
        <dbReference type="Proteomes" id="UP000515154"/>
    </source>
</evidence>
<dbReference type="GO" id="GO:0140625">
    <property type="term" value="F:opioid growth factor receptor activity"/>
    <property type="evidence" value="ECO:0007669"/>
    <property type="project" value="InterPro"/>
</dbReference>
<sequence length="276" mass="33176">MLFWLMITLLIFVFMFFFCNLLKKPYYIMTPIMHVTTGSSRSRPDICKRPKCFMRTVPKEENVFFREISSSSPPSYLFEENRNANIKFYFNKEPSLPNGAYIEVILESWAEDFEILQHHSGYIQWLFPLPRSSKTNIYAQPLTEKERGIISTEPILRRRVLRAFKMMLTFYGIQMVGPHAFGHHPNFRERFDNLQRYPNNFKRITRMIESLRYLDFKIQAVFFVKFLADMVRFQLLPKAEESINDYWIPRLSRREQYQLQNLLDNSDSMKQTFVFS</sequence>
<protein>
    <submittedName>
        <fullName evidence="4">Opioid growth factor receptor-like protein 1 isoform X1</fullName>
    </submittedName>
</protein>
<dbReference type="InterPro" id="IPR006757">
    <property type="entry name" value="OGF_rcpt"/>
</dbReference>
<dbReference type="Pfam" id="PF04664">
    <property type="entry name" value="OGFr_N"/>
    <property type="match status" value="1"/>
</dbReference>
<dbReference type="RefSeq" id="XP_036359307.1">
    <property type="nucleotide sequence ID" value="XM_036503414.1"/>
</dbReference>
<reference evidence="4" key="1">
    <citation type="submission" date="2025-08" db="UniProtKB">
        <authorList>
            <consortium name="RefSeq"/>
        </authorList>
    </citation>
    <scope>IDENTIFICATION</scope>
</reference>
<dbReference type="PANTHER" id="PTHR14015">
    <property type="entry name" value="OPIOID GROWTH FACTOR RECEPTOR OGFR ZETA-TYPE OPIOID RECEPTOR"/>
    <property type="match status" value="1"/>
</dbReference>
<accession>A0A7E6EX21</accession>
<dbReference type="InterPro" id="IPR039574">
    <property type="entry name" value="OGFr"/>
</dbReference>
<evidence type="ECO:0000256" key="1">
    <source>
        <dbReference type="ARBA" id="ARBA00010365"/>
    </source>
</evidence>
<dbReference type="Proteomes" id="UP000515154">
    <property type="component" value="Linkage group LG5"/>
</dbReference>
<feature type="domain" description="Opioid growth factor receptor (OGFr) conserved" evidence="2">
    <location>
        <begin position="80"/>
        <end position="273"/>
    </location>
</feature>
<keyword evidence="3" id="KW-1185">Reference proteome</keyword>
<organism evidence="3 4">
    <name type="scientific">Octopus sinensis</name>
    <name type="common">East Asian common octopus</name>
    <dbReference type="NCBI Taxonomy" id="2607531"/>
    <lineage>
        <taxon>Eukaryota</taxon>
        <taxon>Metazoa</taxon>
        <taxon>Spiralia</taxon>
        <taxon>Lophotrochozoa</taxon>
        <taxon>Mollusca</taxon>
        <taxon>Cephalopoda</taxon>
        <taxon>Coleoidea</taxon>
        <taxon>Octopodiformes</taxon>
        <taxon>Octopoda</taxon>
        <taxon>Incirrata</taxon>
        <taxon>Octopodidae</taxon>
        <taxon>Octopus</taxon>
    </lineage>
</organism>
<evidence type="ECO:0000259" key="2">
    <source>
        <dbReference type="Pfam" id="PF04664"/>
    </source>
</evidence>
<dbReference type="GO" id="GO:0016020">
    <property type="term" value="C:membrane"/>
    <property type="evidence" value="ECO:0007669"/>
    <property type="project" value="InterPro"/>
</dbReference>
<gene>
    <name evidence="4" type="primary">LOC118763664</name>
</gene>
<name>A0A7E6EX21_9MOLL</name>
<dbReference type="KEGG" id="osn:118763664"/>
<dbReference type="PANTHER" id="PTHR14015:SF2">
    <property type="entry name" value="OPIOID GROWTH FACTOR RECEPTOR (OGFR) CONSERVED DOMAIN-CONTAINING PROTEIN"/>
    <property type="match status" value="1"/>
</dbReference>
<proteinExistence type="inferred from homology"/>